<evidence type="ECO:0000313" key="2">
    <source>
        <dbReference type="EMBL" id="KTD09427.1"/>
    </source>
</evidence>
<evidence type="ECO:0000313" key="4">
    <source>
        <dbReference type="Proteomes" id="UP000054715"/>
    </source>
</evidence>
<dbReference type="AlphaFoldDB" id="A0A0W0UNH3"/>
<feature type="transmembrane region" description="Helical" evidence="1">
    <location>
        <begin position="271"/>
        <end position="288"/>
    </location>
</feature>
<feature type="transmembrane region" description="Helical" evidence="1">
    <location>
        <begin position="219"/>
        <end position="238"/>
    </location>
</feature>
<feature type="transmembrane region" description="Helical" evidence="1">
    <location>
        <begin position="71"/>
        <end position="89"/>
    </location>
</feature>
<feature type="transmembrane region" description="Helical" evidence="1">
    <location>
        <begin position="191"/>
        <end position="212"/>
    </location>
</feature>
<comment type="caution">
    <text evidence="2">The sequence shown here is derived from an EMBL/GenBank/DDBJ whole genome shotgun (WGS) entry which is preliminary data.</text>
</comment>
<keyword evidence="5" id="KW-1185">Reference proteome</keyword>
<reference evidence="3 5" key="2">
    <citation type="submission" date="2016-05" db="EMBL/GenBank/DDBJ databases">
        <authorList>
            <person name="Prochazka B."/>
            <person name="Indra A."/>
            <person name="Hasenberger P."/>
            <person name="Blaschitz M."/>
            <person name="Wagner L."/>
            <person name="Wewalka G."/>
            <person name="Sorschag S."/>
            <person name="Schmid D."/>
            <person name="Ruppitsch W."/>
        </authorList>
    </citation>
    <scope>NUCLEOTIDE SEQUENCE [LARGE SCALE GENOMIC DNA]</scope>
    <source>
        <strain evidence="3 5">974010_12</strain>
    </source>
</reference>
<feature type="transmembrane region" description="Helical" evidence="1">
    <location>
        <begin position="250"/>
        <end position="266"/>
    </location>
</feature>
<keyword evidence="1" id="KW-0812">Transmembrane</keyword>
<feature type="transmembrane region" description="Helical" evidence="1">
    <location>
        <begin position="44"/>
        <end position="65"/>
    </location>
</feature>
<feature type="transmembrane region" description="Helical" evidence="1">
    <location>
        <begin position="139"/>
        <end position="159"/>
    </location>
</feature>
<gene>
    <name evidence="3" type="ORF">A8135_08390</name>
    <name evidence="2" type="ORF">Ljam_0777</name>
</gene>
<feature type="transmembrane region" description="Helical" evidence="1">
    <location>
        <begin position="96"/>
        <end position="119"/>
    </location>
</feature>
<protein>
    <submittedName>
        <fullName evidence="3">DUF2157 domain-containing protein</fullName>
    </submittedName>
    <submittedName>
        <fullName evidence="2">Membrane protein</fullName>
    </submittedName>
</protein>
<accession>A0A0W0UNH3</accession>
<dbReference type="PATRIC" id="fig|455.5.peg.827"/>
<dbReference type="STRING" id="455.Ljam_0777"/>
<feature type="transmembrane region" description="Helical" evidence="1">
    <location>
        <begin position="294"/>
        <end position="315"/>
    </location>
</feature>
<proteinExistence type="predicted"/>
<dbReference type="Proteomes" id="UP000093336">
    <property type="component" value="Unassembled WGS sequence"/>
</dbReference>
<reference evidence="2 4" key="1">
    <citation type="submission" date="2015-11" db="EMBL/GenBank/DDBJ databases">
        <title>Genomic analysis of 38 Legionella species identifies large and diverse effector repertoires.</title>
        <authorList>
            <person name="Burstein D."/>
            <person name="Amaro F."/>
            <person name="Zusman T."/>
            <person name="Lifshitz Z."/>
            <person name="Cohen O."/>
            <person name="Gilbert J.A."/>
            <person name="Pupko T."/>
            <person name="Shuman H.A."/>
            <person name="Segal G."/>
        </authorList>
    </citation>
    <scope>NUCLEOTIDE SEQUENCE [LARGE SCALE GENOMIC DNA]</scope>
    <source>
        <strain evidence="2 4">JA-26-G1-E2</strain>
    </source>
</reference>
<feature type="transmembrane region" description="Helical" evidence="1">
    <location>
        <begin position="166"/>
        <end position="185"/>
    </location>
</feature>
<evidence type="ECO:0000313" key="5">
    <source>
        <dbReference type="Proteomes" id="UP000093336"/>
    </source>
</evidence>
<dbReference type="Proteomes" id="UP000054715">
    <property type="component" value="Unassembled WGS sequence"/>
</dbReference>
<sequence length="344" mass="39182">MKISRNMLKKAVEANIIDSRQADDLIEFIKKQPEESSSFNLTNVLYYFGGFIAIGAMSIFMNLGWEAFGGWGIFYLSLAYACIGLWLTHQFAKHGYIIPAGICATFVIAITPLAIYGFQLAMGWWPDETPYQQYHRIAQWNWIFMELGTLVVGIILAWIYRYPFMIMPIAITLWYISMDITEMLAGQYATFQLSAMISMYFGLVMLLLAFWVDIRSRNTLDYAFWLYLFGVLAFWGGLTCQHSDSELSKFFYMCINLVMIGIGVTLMRKVFVIFGAIGCAIYLGYLASQVFKDSLLFPIALACIGLIIIYLGTLWQKNEAAVTLKAQSILPLQLRELLQARSND</sequence>
<organism evidence="2 4">
    <name type="scientific">Legionella jamestowniensis</name>
    <dbReference type="NCBI Taxonomy" id="455"/>
    <lineage>
        <taxon>Bacteria</taxon>
        <taxon>Pseudomonadati</taxon>
        <taxon>Pseudomonadota</taxon>
        <taxon>Gammaproteobacteria</taxon>
        <taxon>Legionellales</taxon>
        <taxon>Legionellaceae</taxon>
        <taxon>Legionella</taxon>
    </lineage>
</organism>
<dbReference type="RefSeq" id="WP_058448818.1">
    <property type="nucleotide sequence ID" value="NZ_CAAAJF010000006.1"/>
</dbReference>
<keyword evidence="1" id="KW-1133">Transmembrane helix</keyword>
<evidence type="ECO:0000256" key="1">
    <source>
        <dbReference type="SAM" id="Phobius"/>
    </source>
</evidence>
<name>A0A0W0UNH3_9GAMM</name>
<evidence type="ECO:0000313" key="3">
    <source>
        <dbReference type="EMBL" id="OCH99253.1"/>
    </source>
</evidence>
<keyword evidence="1" id="KW-0472">Membrane</keyword>
<dbReference type="EMBL" id="LNYG01000012">
    <property type="protein sequence ID" value="KTD09427.1"/>
    <property type="molecule type" value="Genomic_DNA"/>
</dbReference>
<dbReference type="EMBL" id="LYOZ01000002">
    <property type="protein sequence ID" value="OCH99253.1"/>
    <property type="molecule type" value="Genomic_DNA"/>
</dbReference>
<dbReference type="OrthoDB" id="1675191at2"/>